<sequence length="313" mass="36012">DPNKCYNTTDLQPATYTKHDCRHIVDLISDYKGRLAGQYVAWISNQVATGLQLLTLGNDNIIKAVQAEAETFLRLSQMVFNQTHTEEQDLSCFGKTARHAVNYFIVLLELDELFQAENLLSINYAELLITVMMYNSKECVGCIGFYVTFPLVLPEQVFQKSFSIYLFGVVVNNQVVEWDYFTRYFCGNGTDMLVSTISCFHDTASYLICTCKTLQFIHFNDTKHTTIHSQHGYANSIQVSNTQWCAQVEVYLAKKTAKILTRALRIMLAVKHMVFKCLSCDERLATFHKNFLHIMVIYDNVCLQTIWSQIIRY</sequence>
<reference evidence="1 2" key="1">
    <citation type="submission" date="2020-02" db="EMBL/GenBank/DDBJ databases">
        <title>Esox lucius (northern pike) genome, fEsoLuc1, primary haplotype.</title>
        <authorList>
            <person name="Myers G."/>
            <person name="Karagic N."/>
            <person name="Meyer A."/>
            <person name="Pippel M."/>
            <person name="Reichard M."/>
            <person name="Winkler S."/>
            <person name="Tracey A."/>
            <person name="Sims Y."/>
            <person name="Howe K."/>
            <person name="Rhie A."/>
            <person name="Formenti G."/>
            <person name="Durbin R."/>
            <person name="Fedrigo O."/>
            <person name="Jarvis E.D."/>
        </authorList>
    </citation>
    <scope>NUCLEOTIDE SEQUENCE [LARGE SCALE GENOMIC DNA]</scope>
</reference>
<protein>
    <submittedName>
        <fullName evidence="1">Uncharacterized protein</fullName>
    </submittedName>
</protein>
<dbReference type="Ensembl" id="ENSELUT00000041632.3">
    <property type="protein sequence ID" value="ENSELUP00000095797.1"/>
    <property type="gene ID" value="ENSELUG00000001239.3"/>
</dbReference>
<reference evidence="1" key="2">
    <citation type="submission" date="2025-08" db="UniProtKB">
        <authorList>
            <consortium name="Ensembl"/>
        </authorList>
    </citation>
    <scope>IDENTIFICATION</scope>
</reference>
<name>A0AAY5LAE7_ESOLU</name>
<dbReference type="Proteomes" id="UP000265140">
    <property type="component" value="Chromosome 2"/>
</dbReference>
<dbReference type="AlphaFoldDB" id="A0AAY5LAE7"/>
<reference evidence="1" key="3">
    <citation type="submission" date="2025-09" db="UniProtKB">
        <authorList>
            <consortium name="Ensembl"/>
        </authorList>
    </citation>
    <scope>IDENTIFICATION</scope>
</reference>
<organism evidence="1 2">
    <name type="scientific">Esox lucius</name>
    <name type="common">Northern pike</name>
    <dbReference type="NCBI Taxonomy" id="8010"/>
    <lineage>
        <taxon>Eukaryota</taxon>
        <taxon>Metazoa</taxon>
        <taxon>Chordata</taxon>
        <taxon>Craniata</taxon>
        <taxon>Vertebrata</taxon>
        <taxon>Euteleostomi</taxon>
        <taxon>Actinopterygii</taxon>
        <taxon>Neopterygii</taxon>
        <taxon>Teleostei</taxon>
        <taxon>Protacanthopterygii</taxon>
        <taxon>Esociformes</taxon>
        <taxon>Esocidae</taxon>
        <taxon>Esox</taxon>
    </lineage>
</organism>
<proteinExistence type="predicted"/>
<accession>A0AAY5LAE7</accession>
<keyword evidence="2" id="KW-1185">Reference proteome</keyword>
<evidence type="ECO:0000313" key="1">
    <source>
        <dbReference type="Ensembl" id="ENSELUP00000095797.1"/>
    </source>
</evidence>
<evidence type="ECO:0000313" key="2">
    <source>
        <dbReference type="Proteomes" id="UP000265140"/>
    </source>
</evidence>